<dbReference type="Proteomes" id="UP000064967">
    <property type="component" value="Chromosome"/>
</dbReference>
<dbReference type="CDD" id="cd07177">
    <property type="entry name" value="terB_like"/>
    <property type="match status" value="1"/>
</dbReference>
<dbReference type="InterPro" id="IPR029024">
    <property type="entry name" value="TerB-like"/>
</dbReference>
<dbReference type="AlphaFoldDB" id="A0A0K1QG23"/>
<dbReference type="Gene3D" id="1.10.3680.10">
    <property type="entry name" value="TerB-like"/>
    <property type="match status" value="1"/>
</dbReference>
<evidence type="ECO:0000313" key="3">
    <source>
        <dbReference type="Proteomes" id="UP000064967"/>
    </source>
</evidence>
<keyword evidence="3" id="KW-1185">Reference proteome</keyword>
<proteinExistence type="predicted"/>
<evidence type="ECO:0000313" key="2">
    <source>
        <dbReference type="EMBL" id="AKV04622.1"/>
    </source>
</evidence>
<reference evidence="2 3" key="1">
    <citation type="submission" date="2015-08" db="EMBL/GenBank/DDBJ databases">
        <authorList>
            <person name="Babu N.S."/>
            <person name="Beckwith C.J."/>
            <person name="Beseler K.G."/>
            <person name="Brison A."/>
            <person name="Carone J.V."/>
            <person name="Caskin T.P."/>
            <person name="Diamond M."/>
            <person name="Durham M.E."/>
            <person name="Foxe J.M."/>
            <person name="Go M."/>
            <person name="Henderson B.A."/>
            <person name="Jones I.B."/>
            <person name="McGettigan J.A."/>
            <person name="Micheletti S.J."/>
            <person name="Nasrallah M.E."/>
            <person name="Ortiz D."/>
            <person name="Piller C.R."/>
            <person name="Privatt S.R."/>
            <person name="Schneider S.L."/>
            <person name="Sharp S."/>
            <person name="Smith T.C."/>
            <person name="Stanton J.D."/>
            <person name="Ullery H.E."/>
            <person name="Wilson R.J."/>
            <person name="Serrano M.G."/>
            <person name="Buck G."/>
            <person name="Lee V."/>
            <person name="Wang Y."/>
            <person name="Carvalho R."/>
            <person name="Voegtly L."/>
            <person name="Shi R."/>
            <person name="Duckworth R."/>
            <person name="Johnson A."/>
            <person name="Loviza R."/>
            <person name="Walstead R."/>
            <person name="Shah Z."/>
            <person name="Kiflezghi M."/>
            <person name="Wade K."/>
            <person name="Ball S.L."/>
            <person name="Bradley K.W."/>
            <person name="Asai D.J."/>
            <person name="Bowman C.A."/>
            <person name="Russell D.A."/>
            <person name="Pope W.H."/>
            <person name="Jacobs-Sera D."/>
            <person name="Hendrix R.W."/>
            <person name="Hatfull G.F."/>
        </authorList>
    </citation>
    <scope>NUCLEOTIDE SEQUENCE [LARGE SCALE GENOMIC DNA]</scope>
    <source>
        <strain evidence="2 3">DSM 27648</strain>
    </source>
</reference>
<dbReference type="RefSeq" id="WP_169928678.1">
    <property type="nucleotide sequence ID" value="NZ_CP012333.1"/>
</dbReference>
<name>A0A0K1QG23_9BACT</name>
<dbReference type="Pfam" id="PF05099">
    <property type="entry name" value="TerB"/>
    <property type="match status" value="1"/>
</dbReference>
<organism evidence="2 3">
    <name type="scientific">Labilithrix luteola</name>
    <dbReference type="NCBI Taxonomy" id="1391654"/>
    <lineage>
        <taxon>Bacteria</taxon>
        <taxon>Pseudomonadati</taxon>
        <taxon>Myxococcota</taxon>
        <taxon>Polyangia</taxon>
        <taxon>Polyangiales</taxon>
        <taxon>Labilitrichaceae</taxon>
        <taxon>Labilithrix</taxon>
    </lineage>
</organism>
<dbReference type="STRING" id="1391654.AKJ09_11285"/>
<accession>A0A0K1QG23</accession>
<dbReference type="EMBL" id="CP012333">
    <property type="protein sequence ID" value="AKV04622.1"/>
    <property type="molecule type" value="Genomic_DNA"/>
</dbReference>
<feature type="domain" description="Co-chaperone DjlA N-terminal" evidence="1">
    <location>
        <begin position="2"/>
        <end position="88"/>
    </location>
</feature>
<protein>
    <recommendedName>
        <fullName evidence="1">Co-chaperone DjlA N-terminal domain-containing protein</fullName>
    </recommendedName>
</protein>
<gene>
    <name evidence="2" type="ORF">AKJ09_11285</name>
</gene>
<evidence type="ECO:0000259" key="1">
    <source>
        <dbReference type="Pfam" id="PF05099"/>
    </source>
</evidence>
<dbReference type="SUPFAM" id="SSF158682">
    <property type="entry name" value="TerB-like"/>
    <property type="match status" value="1"/>
</dbReference>
<sequence length="137" mass="15495">MSVIAADGEIHPAERALIDRFLVNEGLAPLADHEFAVHHPSAVAHLVPVARRRDVVQLMCETAAVDGMPDESERRVIRAYAAAWDVPDEIVEFWLWGYENMNTSLVRQLWMKLRRFVLSARWGDPTEPTFATKESGV</sequence>
<dbReference type="InterPro" id="IPR007791">
    <property type="entry name" value="DjlA_N"/>
</dbReference>
<dbReference type="KEGG" id="llu:AKJ09_11285"/>